<keyword evidence="1" id="KW-1133">Transmembrane helix</keyword>
<name>T0ZLG1_9ZZZZ</name>
<feature type="transmembrane region" description="Helical" evidence="1">
    <location>
        <begin position="20"/>
        <end position="44"/>
    </location>
</feature>
<accession>T0ZLG1</accession>
<feature type="non-terminal residue" evidence="2">
    <location>
        <position position="63"/>
    </location>
</feature>
<dbReference type="EMBL" id="AUZY01007677">
    <property type="protein sequence ID" value="EQD49166.1"/>
    <property type="molecule type" value="Genomic_DNA"/>
</dbReference>
<reference evidence="2" key="2">
    <citation type="journal article" date="2014" name="ISME J.">
        <title>Microbial stratification in low pH oxic and suboxic macroscopic growths along an acid mine drainage.</title>
        <authorList>
            <person name="Mendez-Garcia C."/>
            <person name="Mesa V."/>
            <person name="Sprenger R.R."/>
            <person name="Richter M."/>
            <person name="Diez M.S."/>
            <person name="Solano J."/>
            <person name="Bargiela R."/>
            <person name="Golyshina O.V."/>
            <person name="Manteca A."/>
            <person name="Ramos J.L."/>
            <person name="Gallego J.R."/>
            <person name="Llorente I."/>
            <person name="Martins Dos Santos V.A."/>
            <person name="Jensen O.N."/>
            <person name="Pelaez A.I."/>
            <person name="Sanchez J."/>
            <person name="Ferrer M."/>
        </authorList>
    </citation>
    <scope>NUCLEOTIDE SEQUENCE</scope>
</reference>
<sequence>MAISVGFLEVGELSEKFDNALVKTTLITGSSIIFMAFIGFNIAFAPTIDGLIGNPLYNGLFLG</sequence>
<comment type="caution">
    <text evidence="2">The sequence shown here is derived from an EMBL/GenBank/DDBJ whole genome shotgun (WGS) entry which is preliminary data.</text>
</comment>
<evidence type="ECO:0000313" key="2">
    <source>
        <dbReference type="EMBL" id="EQD49166.1"/>
    </source>
</evidence>
<dbReference type="AlphaFoldDB" id="T0ZLG1"/>
<keyword evidence="1" id="KW-0472">Membrane</keyword>
<proteinExistence type="predicted"/>
<protein>
    <submittedName>
        <fullName evidence="2">Uncharacterized protein</fullName>
    </submittedName>
</protein>
<keyword evidence="1" id="KW-0812">Transmembrane</keyword>
<evidence type="ECO:0000256" key="1">
    <source>
        <dbReference type="SAM" id="Phobius"/>
    </source>
</evidence>
<reference evidence="2" key="1">
    <citation type="submission" date="2013-08" db="EMBL/GenBank/DDBJ databases">
        <authorList>
            <person name="Mendez C."/>
            <person name="Richter M."/>
            <person name="Ferrer M."/>
            <person name="Sanchez J."/>
        </authorList>
    </citation>
    <scope>NUCLEOTIDE SEQUENCE</scope>
</reference>
<organism evidence="2">
    <name type="scientific">mine drainage metagenome</name>
    <dbReference type="NCBI Taxonomy" id="410659"/>
    <lineage>
        <taxon>unclassified sequences</taxon>
        <taxon>metagenomes</taxon>
        <taxon>ecological metagenomes</taxon>
    </lineage>
</organism>
<gene>
    <name evidence="2" type="ORF">B1B_11771</name>
</gene>